<name>A0A5C6ZLZ6_9FLAO</name>
<comment type="caution">
    <text evidence="1">The sequence shown here is derived from an EMBL/GenBank/DDBJ whole genome shotgun (WGS) entry which is preliminary data.</text>
</comment>
<dbReference type="RefSeq" id="WP_147084568.1">
    <property type="nucleotide sequence ID" value="NZ_VORM01000003.1"/>
</dbReference>
<evidence type="ECO:0000313" key="1">
    <source>
        <dbReference type="EMBL" id="TXD91106.1"/>
    </source>
</evidence>
<gene>
    <name evidence="1" type="ORF">ESY86_00485</name>
</gene>
<accession>A0A5C6ZLZ6</accession>
<dbReference type="EMBL" id="VORO01000001">
    <property type="protein sequence ID" value="TXD91106.1"/>
    <property type="molecule type" value="Genomic_DNA"/>
</dbReference>
<proteinExistence type="predicted"/>
<dbReference type="AlphaFoldDB" id="A0A5C6ZLZ6"/>
<protein>
    <submittedName>
        <fullName evidence="1">Uncharacterized protein</fullName>
    </submittedName>
</protein>
<dbReference type="OrthoDB" id="1259571at2"/>
<organism evidence="1 2">
    <name type="scientific">Subsaximicrobium wynnwilliamsii</name>
    <dbReference type="NCBI Taxonomy" id="291179"/>
    <lineage>
        <taxon>Bacteria</taxon>
        <taxon>Pseudomonadati</taxon>
        <taxon>Bacteroidota</taxon>
        <taxon>Flavobacteriia</taxon>
        <taxon>Flavobacteriales</taxon>
        <taxon>Flavobacteriaceae</taxon>
        <taxon>Subsaximicrobium</taxon>
    </lineage>
</organism>
<evidence type="ECO:0000313" key="2">
    <source>
        <dbReference type="Proteomes" id="UP000321578"/>
    </source>
</evidence>
<sequence>MPTRNEVLKAIADINDSGNNTAAEMRTVLNLLLEHGEENPEPADGGANLDIFDVTQNSLKDEEDENAILGFSFRGFKKLHGNLTFNLTSKKIDPEKRDFFFKVTDEVALIFEELGIYKDTSRLAFVVPLIISDGKGYFPSILQIGFSDVNILWLEINHNFDNLRGKLSITSSIHFHLPANGLR</sequence>
<reference evidence="1 2" key="1">
    <citation type="submission" date="2019-08" db="EMBL/GenBank/DDBJ databases">
        <title>Genomes of Subsaximicrobium wynnwilliamsii strains.</title>
        <authorList>
            <person name="Bowman J.P."/>
        </authorList>
    </citation>
    <scope>NUCLEOTIDE SEQUENCE [LARGE SCALE GENOMIC DNA]</scope>
    <source>
        <strain evidence="1 2">2-80-2</strain>
    </source>
</reference>
<dbReference type="Proteomes" id="UP000321578">
    <property type="component" value="Unassembled WGS sequence"/>
</dbReference>
<keyword evidence="2" id="KW-1185">Reference proteome</keyword>